<accession>A0A545U9A8</accession>
<keyword evidence="8" id="KW-1185">Reference proteome</keyword>
<dbReference type="PANTHER" id="PTHR30086:SF21">
    <property type="entry name" value="TRANSPORT PROTEIN"/>
    <property type="match status" value="1"/>
</dbReference>
<protein>
    <recommendedName>
        <fullName evidence="9">LysE family translocator</fullName>
    </recommendedName>
</protein>
<keyword evidence="2" id="KW-1003">Cell membrane</keyword>
<feature type="transmembrane region" description="Helical" evidence="6">
    <location>
        <begin position="143"/>
        <end position="163"/>
    </location>
</feature>
<dbReference type="PANTHER" id="PTHR30086">
    <property type="entry name" value="ARGININE EXPORTER PROTEIN ARGO"/>
    <property type="match status" value="1"/>
</dbReference>
<evidence type="ECO:0000256" key="3">
    <source>
        <dbReference type="ARBA" id="ARBA00022692"/>
    </source>
</evidence>
<dbReference type="RefSeq" id="WP_142902203.1">
    <property type="nucleotide sequence ID" value="NZ_ML660087.1"/>
</dbReference>
<evidence type="ECO:0000313" key="8">
    <source>
        <dbReference type="Proteomes" id="UP000319732"/>
    </source>
</evidence>
<evidence type="ECO:0000313" key="7">
    <source>
        <dbReference type="EMBL" id="TQV86051.1"/>
    </source>
</evidence>
<dbReference type="Proteomes" id="UP000319732">
    <property type="component" value="Unassembled WGS sequence"/>
</dbReference>
<dbReference type="GO" id="GO:0005886">
    <property type="term" value="C:plasma membrane"/>
    <property type="evidence" value="ECO:0007669"/>
    <property type="project" value="UniProtKB-SubCell"/>
</dbReference>
<dbReference type="GO" id="GO:0015171">
    <property type="term" value="F:amino acid transmembrane transporter activity"/>
    <property type="evidence" value="ECO:0007669"/>
    <property type="project" value="TreeGrafter"/>
</dbReference>
<dbReference type="OrthoDB" id="9804822at2"/>
<evidence type="ECO:0000256" key="4">
    <source>
        <dbReference type="ARBA" id="ARBA00022989"/>
    </source>
</evidence>
<evidence type="ECO:0000256" key="6">
    <source>
        <dbReference type="SAM" id="Phobius"/>
    </source>
</evidence>
<organism evidence="7 8">
    <name type="scientific">Exilibacterium tricleocarpae</name>
    <dbReference type="NCBI Taxonomy" id="2591008"/>
    <lineage>
        <taxon>Bacteria</taxon>
        <taxon>Pseudomonadati</taxon>
        <taxon>Pseudomonadota</taxon>
        <taxon>Gammaproteobacteria</taxon>
        <taxon>Cellvibrionales</taxon>
        <taxon>Cellvibrionaceae</taxon>
        <taxon>Exilibacterium</taxon>
    </lineage>
</organism>
<keyword evidence="4 6" id="KW-1133">Transmembrane helix</keyword>
<evidence type="ECO:0000256" key="1">
    <source>
        <dbReference type="ARBA" id="ARBA00004651"/>
    </source>
</evidence>
<reference evidence="7 8" key="1">
    <citation type="submission" date="2019-06" db="EMBL/GenBank/DDBJ databases">
        <title>Whole genome sequence for Cellvibrionaceae sp. R142.</title>
        <authorList>
            <person name="Wang G."/>
        </authorList>
    </citation>
    <scope>NUCLEOTIDE SEQUENCE [LARGE SCALE GENOMIC DNA]</scope>
    <source>
        <strain evidence="7 8">R142</strain>
    </source>
</reference>
<comment type="subcellular location">
    <subcellularLocation>
        <location evidence="1">Cell membrane</location>
        <topology evidence="1">Multi-pass membrane protein</topology>
    </subcellularLocation>
</comment>
<sequence>MVDQLIVIVGITFLVMISPGPDMVIVMRNTLWGGRGAGLQTSLGVLTGNLVHITYCVLGIGWLISKSILAFTLLKYAGAAYLIYLGIMSFRAGTTGLEARADAGLRRSNPWYVQGLVNNVLNPKGTFFYLGVFTMVITPETPASTTVILILSSILVSAAFWLFFVYTLDHPAIRQFIERSQQLVNRVFGTVLIFLGVRVAAMER</sequence>
<name>A0A545U9A8_9GAMM</name>
<evidence type="ECO:0000256" key="2">
    <source>
        <dbReference type="ARBA" id="ARBA00022475"/>
    </source>
</evidence>
<feature type="transmembrane region" description="Helical" evidence="6">
    <location>
        <begin position="111"/>
        <end position="137"/>
    </location>
</feature>
<feature type="transmembrane region" description="Helical" evidence="6">
    <location>
        <begin position="183"/>
        <end position="201"/>
    </location>
</feature>
<evidence type="ECO:0000256" key="5">
    <source>
        <dbReference type="ARBA" id="ARBA00023136"/>
    </source>
</evidence>
<comment type="caution">
    <text evidence="7">The sequence shown here is derived from an EMBL/GenBank/DDBJ whole genome shotgun (WGS) entry which is preliminary data.</text>
</comment>
<evidence type="ECO:0008006" key="9">
    <source>
        <dbReference type="Google" id="ProtNLM"/>
    </source>
</evidence>
<proteinExistence type="predicted"/>
<gene>
    <name evidence="7" type="ORF">FKG94_00380</name>
</gene>
<dbReference type="InterPro" id="IPR001123">
    <property type="entry name" value="LeuE-type"/>
</dbReference>
<dbReference type="EMBL" id="VHSG01000002">
    <property type="protein sequence ID" value="TQV86051.1"/>
    <property type="molecule type" value="Genomic_DNA"/>
</dbReference>
<feature type="transmembrane region" description="Helical" evidence="6">
    <location>
        <begin position="6"/>
        <end position="27"/>
    </location>
</feature>
<dbReference type="PIRSF" id="PIRSF006324">
    <property type="entry name" value="LeuE"/>
    <property type="match status" value="1"/>
</dbReference>
<feature type="transmembrane region" description="Helical" evidence="6">
    <location>
        <begin position="68"/>
        <end position="90"/>
    </location>
</feature>
<dbReference type="Pfam" id="PF01810">
    <property type="entry name" value="LysE"/>
    <property type="match status" value="1"/>
</dbReference>
<dbReference type="AlphaFoldDB" id="A0A545U9A8"/>
<feature type="transmembrane region" description="Helical" evidence="6">
    <location>
        <begin position="39"/>
        <end position="62"/>
    </location>
</feature>
<keyword evidence="5 6" id="KW-0472">Membrane</keyword>
<keyword evidence="3 6" id="KW-0812">Transmembrane</keyword>